<sequence>MPYAIELYLDDEGSTRINEIRSELQKNKIYIDEGTKPHVSLCIYGDIPNRSSKRIYR</sequence>
<dbReference type="STRING" id="415015.SAMN05660462_00257"/>
<dbReference type="AlphaFoldDB" id="A0A1H3KNL8"/>
<reference evidence="1 2" key="1">
    <citation type="submission" date="2016-10" db="EMBL/GenBank/DDBJ databases">
        <authorList>
            <person name="de Groot N.N."/>
        </authorList>
    </citation>
    <scope>NUCLEOTIDE SEQUENCE [LARGE SCALE GENOMIC DNA]</scope>
    <source>
        <strain evidence="1 2">DSM 21650</strain>
    </source>
</reference>
<gene>
    <name evidence="1" type="ORF">SAMN05660462_00257</name>
</gene>
<keyword evidence="2" id="KW-1185">Reference proteome</keyword>
<dbReference type="EMBL" id="FNQE01000002">
    <property type="protein sequence ID" value="SDY53742.1"/>
    <property type="molecule type" value="Genomic_DNA"/>
</dbReference>
<dbReference type="RefSeq" id="WP_176967816.1">
    <property type="nucleotide sequence ID" value="NZ_FNQE01000002.1"/>
</dbReference>
<evidence type="ECO:0000313" key="1">
    <source>
        <dbReference type="EMBL" id="SDY53742.1"/>
    </source>
</evidence>
<evidence type="ECO:0000313" key="2">
    <source>
        <dbReference type="Proteomes" id="UP000198625"/>
    </source>
</evidence>
<evidence type="ECO:0008006" key="3">
    <source>
        <dbReference type="Google" id="ProtNLM"/>
    </source>
</evidence>
<protein>
    <recommendedName>
        <fullName evidence="3">2'-5' RNA ligase superfamily protein</fullName>
    </recommendedName>
</protein>
<dbReference type="Proteomes" id="UP000198625">
    <property type="component" value="Unassembled WGS sequence"/>
</dbReference>
<organism evidence="1 2">
    <name type="scientific">Proteiniborus ethanoligenes</name>
    <dbReference type="NCBI Taxonomy" id="415015"/>
    <lineage>
        <taxon>Bacteria</taxon>
        <taxon>Bacillati</taxon>
        <taxon>Bacillota</taxon>
        <taxon>Clostridia</taxon>
        <taxon>Eubacteriales</taxon>
        <taxon>Proteiniborus</taxon>
    </lineage>
</organism>
<proteinExistence type="predicted"/>
<accession>A0A1H3KNL8</accession>
<name>A0A1H3KNL8_9FIRM</name>